<evidence type="ECO:0000256" key="8">
    <source>
        <dbReference type="SAM" id="MobiDB-lite"/>
    </source>
</evidence>
<keyword evidence="4 7" id="KW-0812">Transmembrane</keyword>
<dbReference type="Pfam" id="PF00528">
    <property type="entry name" value="BPD_transp_1"/>
    <property type="match status" value="1"/>
</dbReference>
<dbReference type="RefSeq" id="WP_165330279.1">
    <property type="nucleotide sequence ID" value="NZ_JAAKZW010000005.1"/>
</dbReference>
<dbReference type="SUPFAM" id="SSF161098">
    <property type="entry name" value="MetI-like"/>
    <property type="match status" value="1"/>
</dbReference>
<keyword evidence="11" id="KW-1185">Reference proteome</keyword>
<dbReference type="InterPro" id="IPR035906">
    <property type="entry name" value="MetI-like_sf"/>
</dbReference>
<dbReference type="Proteomes" id="UP000481109">
    <property type="component" value="Unassembled WGS sequence"/>
</dbReference>
<feature type="compositionally biased region" description="Basic and acidic residues" evidence="8">
    <location>
        <begin position="1"/>
        <end position="14"/>
    </location>
</feature>
<feature type="transmembrane region" description="Helical" evidence="7">
    <location>
        <begin position="139"/>
        <end position="159"/>
    </location>
</feature>
<reference evidence="10 11" key="1">
    <citation type="submission" date="2020-02" db="EMBL/GenBank/DDBJ databases">
        <title>Whole-genome analyses of novel actinobacteria.</title>
        <authorList>
            <person name="Sahin N."/>
            <person name="Tokatli A."/>
        </authorList>
    </citation>
    <scope>NUCLEOTIDE SEQUENCE [LARGE SCALE GENOMIC DNA]</scope>
    <source>
        <strain evidence="10 11">YC504</strain>
    </source>
</reference>
<proteinExistence type="inferred from homology"/>
<evidence type="ECO:0000256" key="3">
    <source>
        <dbReference type="ARBA" id="ARBA00022475"/>
    </source>
</evidence>
<gene>
    <name evidence="10" type="ORF">G6045_03540</name>
</gene>
<protein>
    <submittedName>
        <fullName evidence="10">Sugar ABC transporter permease</fullName>
    </submittedName>
</protein>
<dbReference type="PANTHER" id="PTHR43227">
    <property type="entry name" value="BLL4140 PROTEIN"/>
    <property type="match status" value="1"/>
</dbReference>
<feature type="transmembrane region" description="Helical" evidence="7">
    <location>
        <begin position="103"/>
        <end position="127"/>
    </location>
</feature>
<dbReference type="AlphaFoldDB" id="A0A6G4XDG7"/>
<keyword evidence="6 7" id="KW-0472">Membrane</keyword>
<dbReference type="GO" id="GO:0005886">
    <property type="term" value="C:plasma membrane"/>
    <property type="evidence" value="ECO:0007669"/>
    <property type="project" value="UniProtKB-SubCell"/>
</dbReference>
<dbReference type="InterPro" id="IPR000515">
    <property type="entry name" value="MetI-like"/>
</dbReference>
<evidence type="ECO:0000256" key="5">
    <source>
        <dbReference type="ARBA" id="ARBA00022989"/>
    </source>
</evidence>
<feature type="region of interest" description="Disordered" evidence="8">
    <location>
        <begin position="1"/>
        <end position="27"/>
    </location>
</feature>
<organism evidence="10 11">
    <name type="scientific">Streptomyces mesophilus</name>
    <dbReference type="NCBI Taxonomy" id="1775132"/>
    <lineage>
        <taxon>Bacteria</taxon>
        <taxon>Bacillati</taxon>
        <taxon>Actinomycetota</taxon>
        <taxon>Actinomycetes</taxon>
        <taxon>Kitasatosporales</taxon>
        <taxon>Streptomycetaceae</taxon>
        <taxon>Streptomyces</taxon>
    </lineage>
</organism>
<evidence type="ECO:0000313" key="10">
    <source>
        <dbReference type="EMBL" id="NGO74764.1"/>
    </source>
</evidence>
<keyword evidence="2 7" id="KW-0813">Transport</keyword>
<name>A0A6G4XDG7_9ACTN</name>
<comment type="caution">
    <text evidence="10">The sequence shown here is derived from an EMBL/GenBank/DDBJ whole genome shotgun (WGS) entry which is preliminary data.</text>
</comment>
<dbReference type="Gene3D" id="1.10.3720.10">
    <property type="entry name" value="MetI-like"/>
    <property type="match status" value="1"/>
</dbReference>
<evidence type="ECO:0000313" key="11">
    <source>
        <dbReference type="Proteomes" id="UP000481109"/>
    </source>
</evidence>
<dbReference type="EMBL" id="JAAKZW010000005">
    <property type="protein sequence ID" value="NGO74764.1"/>
    <property type="molecule type" value="Genomic_DNA"/>
</dbReference>
<keyword evidence="5 7" id="KW-1133">Transmembrane helix</keyword>
<dbReference type="InterPro" id="IPR050809">
    <property type="entry name" value="UgpAE/MalFG_permease"/>
</dbReference>
<feature type="transmembrane region" description="Helical" evidence="7">
    <location>
        <begin position="291"/>
        <end position="312"/>
    </location>
</feature>
<evidence type="ECO:0000259" key="9">
    <source>
        <dbReference type="PROSITE" id="PS50928"/>
    </source>
</evidence>
<sequence>MSLTTKEPELRREAPAPAEPAGPPDRPARLWQRLRRDRALLFLMVPGLVYFAVFHYGALFGNVIAFKDYVPFIGVVDSPWVGFENFQVLFEDPSFWAAAANTVGLSFLQIVFFFPLPLALALLLHSVVQGRTRKFVQSVVYLPHFISWVIVVALFYQVIGGDGLVNGLLGGGDHLIDVVGNPAGFEPLMVAELIWKDCGWGTIIFLAALHNVDEGLYESAALDGAGPWRRFWHVTLPSIRPVVILLLILRLGEILTVGFEQIMLQRDQFGPDVAEVIDTYVYFNAVEGGHWGVSAAAALFKGVIAGILVYLANKIAHRMGEQGVYR</sequence>
<feature type="transmembrane region" description="Helical" evidence="7">
    <location>
        <begin position="39"/>
        <end position="59"/>
    </location>
</feature>
<evidence type="ECO:0000256" key="6">
    <source>
        <dbReference type="ARBA" id="ARBA00023136"/>
    </source>
</evidence>
<evidence type="ECO:0000256" key="4">
    <source>
        <dbReference type="ARBA" id="ARBA00022692"/>
    </source>
</evidence>
<feature type="domain" description="ABC transmembrane type-1" evidence="9">
    <location>
        <begin position="99"/>
        <end position="312"/>
    </location>
</feature>
<evidence type="ECO:0000256" key="7">
    <source>
        <dbReference type="RuleBase" id="RU363032"/>
    </source>
</evidence>
<dbReference type="PANTHER" id="PTHR43227:SF11">
    <property type="entry name" value="BLL4140 PROTEIN"/>
    <property type="match status" value="1"/>
</dbReference>
<evidence type="ECO:0000256" key="2">
    <source>
        <dbReference type="ARBA" id="ARBA00022448"/>
    </source>
</evidence>
<comment type="subcellular location">
    <subcellularLocation>
        <location evidence="1 7">Cell membrane</location>
        <topology evidence="1 7">Multi-pass membrane protein</topology>
    </subcellularLocation>
</comment>
<dbReference type="PROSITE" id="PS50928">
    <property type="entry name" value="ABC_TM1"/>
    <property type="match status" value="1"/>
</dbReference>
<dbReference type="GO" id="GO:0055085">
    <property type="term" value="P:transmembrane transport"/>
    <property type="evidence" value="ECO:0007669"/>
    <property type="project" value="InterPro"/>
</dbReference>
<evidence type="ECO:0000256" key="1">
    <source>
        <dbReference type="ARBA" id="ARBA00004651"/>
    </source>
</evidence>
<comment type="similarity">
    <text evidence="7">Belongs to the binding-protein-dependent transport system permease family.</text>
</comment>
<accession>A0A6G4XDG7</accession>
<keyword evidence="3" id="KW-1003">Cell membrane</keyword>
<dbReference type="CDD" id="cd06261">
    <property type="entry name" value="TM_PBP2"/>
    <property type="match status" value="1"/>
</dbReference>